<feature type="transmembrane region" description="Helical" evidence="1">
    <location>
        <begin position="299"/>
        <end position="317"/>
    </location>
</feature>
<dbReference type="RefSeq" id="WP_223911066.1">
    <property type="nucleotide sequence ID" value="NZ_AP024238.1"/>
</dbReference>
<dbReference type="InterPro" id="IPR010266">
    <property type="entry name" value="NnrS"/>
</dbReference>
<evidence type="ECO:0000256" key="1">
    <source>
        <dbReference type="SAM" id="Phobius"/>
    </source>
</evidence>
<dbReference type="Proteomes" id="UP000824366">
    <property type="component" value="Chromosome"/>
</dbReference>
<feature type="transmembrane region" description="Helical" evidence="1">
    <location>
        <begin position="148"/>
        <end position="168"/>
    </location>
</feature>
<feature type="transmembrane region" description="Helical" evidence="1">
    <location>
        <begin position="239"/>
        <end position="257"/>
    </location>
</feature>
<keyword evidence="1" id="KW-1133">Transmembrane helix</keyword>
<accession>A0ABN6D4I6</accession>
<keyword evidence="1" id="KW-0472">Membrane</keyword>
<keyword evidence="1" id="KW-0812">Transmembrane</keyword>
<reference evidence="2 3" key="1">
    <citation type="journal article" date="2021" name="Microbiol. Spectr.">
        <title>A Single Bacterium Capable of Oxidation and Reduction of Iron at Circumneutral pH.</title>
        <authorList>
            <person name="Kato S."/>
            <person name="Ohkuma M."/>
        </authorList>
    </citation>
    <scope>NUCLEOTIDE SEQUENCE [LARGE SCALE GENOMIC DNA]</scope>
    <source>
        <strain evidence="2 3">MIZ03</strain>
    </source>
</reference>
<feature type="transmembrane region" description="Helical" evidence="1">
    <location>
        <begin position="180"/>
        <end position="202"/>
    </location>
</feature>
<feature type="transmembrane region" description="Helical" evidence="1">
    <location>
        <begin position="117"/>
        <end position="136"/>
    </location>
</feature>
<dbReference type="EMBL" id="AP024238">
    <property type="protein sequence ID" value="BCO26891.1"/>
    <property type="molecule type" value="Genomic_DNA"/>
</dbReference>
<evidence type="ECO:0000313" key="2">
    <source>
        <dbReference type="EMBL" id="BCO26891.1"/>
    </source>
</evidence>
<name>A0ABN6D4I6_9BURK</name>
<feature type="transmembrane region" description="Helical" evidence="1">
    <location>
        <begin position="362"/>
        <end position="380"/>
    </location>
</feature>
<feature type="transmembrane region" description="Helical" evidence="1">
    <location>
        <begin position="28"/>
        <end position="54"/>
    </location>
</feature>
<feature type="transmembrane region" description="Helical" evidence="1">
    <location>
        <begin position="269"/>
        <end position="293"/>
    </location>
</feature>
<feature type="transmembrane region" description="Helical" evidence="1">
    <location>
        <begin position="338"/>
        <end position="356"/>
    </location>
</feature>
<gene>
    <name evidence="2" type="ORF">MIZ03_1777</name>
</gene>
<feature type="transmembrane region" description="Helical" evidence="1">
    <location>
        <begin position="95"/>
        <end position="111"/>
    </location>
</feature>
<evidence type="ECO:0000313" key="3">
    <source>
        <dbReference type="Proteomes" id="UP000824366"/>
    </source>
</evidence>
<evidence type="ECO:0008006" key="4">
    <source>
        <dbReference type="Google" id="ProtNLM"/>
    </source>
</evidence>
<proteinExistence type="predicted"/>
<feature type="transmembrane region" description="Helical" evidence="1">
    <location>
        <begin position="60"/>
        <end position="83"/>
    </location>
</feature>
<sequence length="396" mass="42972">MSLPIFGQSPTTPAPYGMPWLRLAFRPFYLGAALLAALIVPLWVAVFLGAITWAPSQPALLWHAHEMLFGFAIAVIVGFLMTAGKTWTGLATPRGPALGFLILLWLSARVASLVAPYVVFAVLDLTLLPIVGLIFLRLLIRSRNWRNVPLALILLLLSLVNLTFHLSATGTIDLAPMNSLYTGLGFIVMIECVIAGRVVPFFTATALGIKIEPVVWLERSTLTAAALGLVLWVTGWHSGLAAAALALASMLNLSRQLRWHPLATLGRPIVWILHFSYVWLSVGLALLAVAQLGWITTSLGVHALTVGATGGLIIGMMTRTSRGHTGRPLQVDSLEMTAYLLIMLAAVLRVLLPMLMPAWYSYALMASAAAWSAAFLIFMWRYTPWLVTTRGDGKDG</sequence>
<keyword evidence="3" id="KW-1185">Reference proteome</keyword>
<organism evidence="2 3">
    <name type="scientific">Rhodoferax lithotrophicus</name>
    <dbReference type="NCBI Taxonomy" id="2798804"/>
    <lineage>
        <taxon>Bacteria</taxon>
        <taxon>Pseudomonadati</taxon>
        <taxon>Pseudomonadota</taxon>
        <taxon>Betaproteobacteria</taxon>
        <taxon>Burkholderiales</taxon>
        <taxon>Comamonadaceae</taxon>
        <taxon>Rhodoferax</taxon>
    </lineage>
</organism>
<protein>
    <recommendedName>
        <fullName evidence="4">NnrS family protein</fullName>
    </recommendedName>
</protein>
<dbReference type="Pfam" id="PF05940">
    <property type="entry name" value="NnrS"/>
    <property type="match status" value="1"/>
</dbReference>